<feature type="region of interest" description="Disordered" evidence="1">
    <location>
        <begin position="1"/>
        <end position="28"/>
    </location>
</feature>
<gene>
    <name evidence="2" type="ORF">MFLAVUS_001185</name>
</gene>
<keyword evidence="3" id="KW-1185">Reference proteome</keyword>
<evidence type="ECO:0000256" key="1">
    <source>
        <dbReference type="SAM" id="MobiDB-lite"/>
    </source>
</evidence>
<accession>A0ABP9YLS0</accession>
<sequence>MSIKDIKKVEEEQIGTSRKRKGKQNETTKRLKKIAKYNHVAAEEGSIQSVCSSCNLSGHNSARSKACSNYKPTKAEELQVLLGDNATSCTRKIKLETIIREEYKQVISSKIQTVSEQVRNIMIRAQLFKAGTVFLRGLIRCISAACITMTTTYNNNIVECFEARLKAYILYNMIKKFEKSDSAILRKIVHEYCYQRICGGSPAWPEDVHEIYNENKQESDEICQELITIDIPRPVTLQSLAASPGSYIPILATILQKNEQEHTRITSNDLSMKLTAANLRISRTTFATIIKVYEDTGRVDADNRGGCRNINITEEQLEFIKAMVDERPSVTFEDIQGGLRLHFELETRPYKNNINENNKSDLAREFFAIKPLSEWTFDNFVMFDQSGSRNQKSIPSLKTTYFRLLELMMQDKNLPGDVKPLILNIIKDGKVKDPEYDKHDQQDPPEVVGSQQEFQEEEPQSQSRQQQKQIGVMLNQQLVENIKSNPPKENDKLIIEGFDFSQAFYELQLTLLNLECPITLESHVQQALALSSILLVKPDRMHEDLMNAFDGQFNNLVNYLKSLFEVSGSLPWQLITDVGKIIEEVNNHQITRDKGIIKLLSMEDDLPKEQFRVIKATANLLGKVLCKVLSEEIKEQELSTRFVEPLLTGLFDDPDNNVLLRFTGLITAEAKKNLNLTKKRPDITATLLDGLNFGTSLGFGEIKCQTESDNNYASGKDLLRIAIFSKDSIDMNNLKGVLSYQVIGRLLVFYILTLSNDGLYILYELTDIKIPLTMDDLLRFGLDFNKLVSVLKIYGKWCVEKEPPITISRKRLSMDDDDFDKLIKKTVDRKRECVTKHWQR</sequence>
<feature type="compositionally biased region" description="Basic and acidic residues" evidence="1">
    <location>
        <begin position="1"/>
        <end position="11"/>
    </location>
</feature>
<evidence type="ECO:0000313" key="2">
    <source>
        <dbReference type="EMBL" id="GAA5807806.1"/>
    </source>
</evidence>
<proteinExistence type="predicted"/>
<feature type="compositionally biased region" description="Basic and acidic residues" evidence="1">
    <location>
        <begin position="433"/>
        <end position="442"/>
    </location>
</feature>
<dbReference type="Proteomes" id="UP001473302">
    <property type="component" value="Unassembled WGS sequence"/>
</dbReference>
<comment type="caution">
    <text evidence="2">The sequence shown here is derived from an EMBL/GenBank/DDBJ whole genome shotgun (WGS) entry which is preliminary data.</text>
</comment>
<feature type="region of interest" description="Disordered" evidence="1">
    <location>
        <begin position="433"/>
        <end position="468"/>
    </location>
</feature>
<dbReference type="EMBL" id="BAABUK010000003">
    <property type="protein sequence ID" value="GAA5807806.1"/>
    <property type="molecule type" value="Genomic_DNA"/>
</dbReference>
<reference evidence="2 3" key="1">
    <citation type="submission" date="2024-04" db="EMBL/GenBank/DDBJ databases">
        <title>genome sequences of Mucor flavus KT1a and Helicostylum pulchrum KT1b strains isolated from the surface of a dry-aged beef.</title>
        <authorList>
            <person name="Toyotome T."/>
            <person name="Hosono M."/>
            <person name="Torimaru M."/>
            <person name="Fukuda K."/>
            <person name="Mikami N."/>
        </authorList>
    </citation>
    <scope>NUCLEOTIDE SEQUENCE [LARGE SCALE GENOMIC DNA]</scope>
    <source>
        <strain evidence="2 3">KT1a</strain>
    </source>
</reference>
<organism evidence="2 3">
    <name type="scientific">Mucor flavus</name>
    <dbReference type="NCBI Taxonomy" id="439312"/>
    <lineage>
        <taxon>Eukaryota</taxon>
        <taxon>Fungi</taxon>
        <taxon>Fungi incertae sedis</taxon>
        <taxon>Mucoromycota</taxon>
        <taxon>Mucoromycotina</taxon>
        <taxon>Mucoromycetes</taxon>
        <taxon>Mucorales</taxon>
        <taxon>Mucorineae</taxon>
        <taxon>Mucoraceae</taxon>
        <taxon>Mucor</taxon>
    </lineage>
</organism>
<protein>
    <submittedName>
        <fullName evidence="2">Uncharacterized protein</fullName>
    </submittedName>
</protein>
<evidence type="ECO:0000313" key="3">
    <source>
        <dbReference type="Proteomes" id="UP001473302"/>
    </source>
</evidence>
<name>A0ABP9YLS0_9FUNG</name>